<feature type="binding site" evidence="8">
    <location>
        <position position="510"/>
    </location>
    <ligand>
        <name>Mg(2+)</name>
        <dbReference type="ChEBI" id="CHEBI:18420"/>
    </ligand>
</feature>
<dbReference type="Pfam" id="PF02775">
    <property type="entry name" value="TPP_enzyme_C"/>
    <property type="match status" value="1"/>
</dbReference>
<dbReference type="InterPro" id="IPR012000">
    <property type="entry name" value="Thiamin_PyroP_enz_cen_dom"/>
</dbReference>
<feature type="domain" description="Thiamine pyrophosphate enzyme TPP-binding" evidence="11">
    <location>
        <begin position="427"/>
        <end position="540"/>
    </location>
</feature>
<dbReference type="Gene3D" id="3.40.50.1220">
    <property type="entry name" value="TPP-binding domain"/>
    <property type="match status" value="1"/>
</dbReference>
<dbReference type="InterPro" id="IPR011766">
    <property type="entry name" value="TPP_enzyme_TPP-bd"/>
</dbReference>
<feature type="binding site" evidence="8">
    <location>
        <position position="481"/>
    </location>
    <ligand>
        <name>Mg(2+)</name>
        <dbReference type="ChEBI" id="CHEBI:18420"/>
    </ligand>
</feature>
<accession>A0A7D9CZZ9</accession>
<evidence type="ECO:0000259" key="12">
    <source>
        <dbReference type="Pfam" id="PF02776"/>
    </source>
</evidence>
<dbReference type="PANTHER" id="PTHR43452:SF3">
    <property type="entry name" value="TRANSAMINATED AMINO ACID DECARBOXYLASE"/>
    <property type="match status" value="1"/>
</dbReference>
<comment type="similarity">
    <text evidence="2 9">Belongs to the TPP enzyme family.</text>
</comment>
<dbReference type="GO" id="GO:0000949">
    <property type="term" value="P:aromatic amino acid family catabolic process to alcohol via Ehrlich pathway"/>
    <property type="evidence" value="ECO:0007669"/>
    <property type="project" value="TreeGrafter"/>
</dbReference>
<evidence type="ECO:0000256" key="3">
    <source>
        <dbReference type="ARBA" id="ARBA00022723"/>
    </source>
</evidence>
<dbReference type="FunFam" id="3.40.50.970:FF:000024">
    <property type="entry name" value="Pyruvate decarboxylase isozyme"/>
    <property type="match status" value="1"/>
</dbReference>
<dbReference type="GO" id="GO:0005829">
    <property type="term" value="C:cytosol"/>
    <property type="evidence" value="ECO:0007669"/>
    <property type="project" value="TreeGrafter"/>
</dbReference>
<sequence length="593" mass="66296">MAPIRLEQNTIDESDELRLRQNGLITISEYIFRRLSQLGIGSVFGVPGDFNLSLLDHIYSVRELNWIGCCNELNAAYAADAYAKASKQMSALLTTFGVGELSAINGVAGAYSEFVPLVHIVGTSSLKEKENSEPKNFHHLVANRKIYEKPNHYIYQNIATNFSISCASVNTDVESSCDEIDKTLEAIWEQSRPGYIFVPCDLTEMPVNASRLVEKPLQLKYTSKCTSDEVEQISNQILDSIYQSQNVSLLGDVFISKFRMNEVFGKFVNLLKEKVNFFDTPMSKGIIDESLSRFIGTYYGRAGDDRIADAIEASDLILRIGNFDNEINSGFFSARLPKDKTIDVNPQYIRIGNGPLFTNVTMMDVLPRLVSLVDTSKVNNAVRYTNIPKQTVRSIRNRMRAPLTECDVGSSLETLLQPNDILVVETCSFMVAATRLQMNGASILNQCFWGSIGYALPATLGAALALRDFHLPGKVITIEGDGSAQMSIQELGTMLRYSISAILFILNNSGYTIERAIKGPYRSYNDICPNIQWTQLLKTFGDVCERRSRSQIIDNAKSLNSLARSEFFHNDKRLQLVELHLPKFDVPNSDSFV</sequence>
<feature type="domain" description="Thiamine pyrophosphate enzyme N-terminal TPP-binding" evidence="12">
    <location>
        <begin position="26"/>
        <end position="130"/>
    </location>
</feature>
<gene>
    <name evidence="13" type="primary">ARO10</name>
    <name evidence="13" type="ORF">DEBR0S4_01904G</name>
</gene>
<dbReference type="SUPFAM" id="SSF52518">
    <property type="entry name" value="Thiamin diphosphate-binding fold (THDP-binding)"/>
    <property type="match status" value="2"/>
</dbReference>
<dbReference type="EMBL" id="CABFWN010000004">
    <property type="protein sequence ID" value="VUG18770.1"/>
    <property type="molecule type" value="Genomic_DNA"/>
</dbReference>
<evidence type="ECO:0000256" key="5">
    <source>
        <dbReference type="ARBA" id="ARBA00022842"/>
    </source>
</evidence>
<dbReference type="CDD" id="cd02005">
    <property type="entry name" value="TPP_PDC_IPDC"/>
    <property type="match status" value="1"/>
</dbReference>
<keyword evidence="6 9" id="KW-0786">Thiamine pyrophosphate</keyword>
<feature type="domain" description="Thiamine pyrophosphate enzyme central" evidence="10">
    <location>
        <begin position="236"/>
        <end position="353"/>
    </location>
</feature>
<evidence type="ECO:0000313" key="14">
    <source>
        <dbReference type="Proteomes" id="UP000478008"/>
    </source>
</evidence>
<dbReference type="InterPro" id="IPR029035">
    <property type="entry name" value="DHS-like_NAD/FAD-binding_dom"/>
</dbReference>
<keyword evidence="5 8" id="KW-0460">Magnesium</keyword>
<feature type="binding site" evidence="8">
    <location>
        <position position="508"/>
    </location>
    <ligand>
        <name>Mg(2+)</name>
        <dbReference type="ChEBI" id="CHEBI:18420"/>
    </ligand>
</feature>
<dbReference type="CDD" id="cd07038">
    <property type="entry name" value="TPP_PYR_PDC_IPDC_like"/>
    <property type="match status" value="1"/>
</dbReference>
<dbReference type="InterPro" id="IPR012001">
    <property type="entry name" value="Thiamin_PyroP_enz_TPP-bd_dom"/>
</dbReference>
<dbReference type="Pfam" id="PF02776">
    <property type="entry name" value="TPP_enzyme_N"/>
    <property type="match status" value="1"/>
</dbReference>
<reference evidence="13 14" key="1">
    <citation type="submission" date="2019-07" db="EMBL/GenBank/DDBJ databases">
        <authorList>
            <person name="Friedrich A."/>
            <person name="Schacherer J."/>
        </authorList>
    </citation>
    <scope>NUCLEOTIDE SEQUENCE [LARGE SCALE GENOMIC DNA]</scope>
</reference>
<dbReference type="InterPro" id="IPR047213">
    <property type="entry name" value="TPP_PYR_PDC_IPDC-like"/>
</dbReference>
<comment type="cofactor">
    <cofactor evidence="8">
        <name>Mg(2+)</name>
        <dbReference type="ChEBI" id="CHEBI:18420"/>
    </cofactor>
    <text evidence="8">Binds 1 Mg(2+) per subunit.</text>
</comment>
<dbReference type="InterPro" id="IPR012110">
    <property type="entry name" value="PDC/IPDC-like"/>
</dbReference>
<dbReference type="AlphaFoldDB" id="A0A7D9CZZ9"/>
<dbReference type="PANTHER" id="PTHR43452">
    <property type="entry name" value="PYRUVATE DECARBOXYLASE"/>
    <property type="match status" value="1"/>
</dbReference>
<dbReference type="PIRSF" id="PIRSF036565">
    <property type="entry name" value="Pyruvt_ip_decrb"/>
    <property type="match status" value="1"/>
</dbReference>
<evidence type="ECO:0000256" key="4">
    <source>
        <dbReference type="ARBA" id="ARBA00022793"/>
    </source>
</evidence>
<evidence type="ECO:0000259" key="11">
    <source>
        <dbReference type="Pfam" id="PF02775"/>
    </source>
</evidence>
<evidence type="ECO:0000256" key="9">
    <source>
        <dbReference type="RuleBase" id="RU362132"/>
    </source>
</evidence>
<dbReference type="GO" id="GO:0005634">
    <property type="term" value="C:nucleus"/>
    <property type="evidence" value="ECO:0007669"/>
    <property type="project" value="TreeGrafter"/>
</dbReference>
<organism evidence="13 14">
    <name type="scientific">Dekkera bruxellensis</name>
    <name type="common">Brettanomyces custersii</name>
    <dbReference type="NCBI Taxonomy" id="5007"/>
    <lineage>
        <taxon>Eukaryota</taxon>
        <taxon>Fungi</taxon>
        <taxon>Dikarya</taxon>
        <taxon>Ascomycota</taxon>
        <taxon>Saccharomycotina</taxon>
        <taxon>Pichiomycetes</taxon>
        <taxon>Pichiales</taxon>
        <taxon>Pichiaceae</taxon>
        <taxon>Brettanomyces</taxon>
    </lineage>
</organism>
<dbReference type="SUPFAM" id="SSF52467">
    <property type="entry name" value="DHS-like NAD/FAD-binding domain"/>
    <property type="match status" value="1"/>
</dbReference>
<keyword evidence="14" id="KW-1185">Reference proteome</keyword>
<evidence type="ECO:0000313" key="13">
    <source>
        <dbReference type="EMBL" id="VUG18770.1"/>
    </source>
</evidence>
<dbReference type="Pfam" id="PF00205">
    <property type="entry name" value="TPP_enzyme_M"/>
    <property type="match status" value="1"/>
</dbReference>
<dbReference type="FunFam" id="3.40.50.970:FF:000019">
    <property type="entry name" value="Pyruvate decarboxylase isozyme"/>
    <property type="match status" value="1"/>
</dbReference>
<dbReference type="InterPro" id="IPR047214">
    <property type="entry name" value="TPP_PDC_IPDC"/>
</dbReference>
<name>A0A7D9CZZ9_DEKBR</name>
<proteinExistence type="inferred from homology"/>
<evidence type="ECO:0000256" key="2">
    <source>
        <dbReference type="ARBA" id="ARBA00007812"/>
    </source>
</evidence>
<evidence type="ECO:0000256" key="8">
    <source>
        <dbReference type="PIRSR" id="PIRSR036565-2"/>
    </source>
</evidence>
<keyword evidence="4" id="KW-0210">Decarboxylase</keyword>
<evidence type="ECO:0000259" key="10">
    <source>
        <dbReference type="Pfam" id="PF00205"/>
    </source>
</evidence>
<comment type="cofactor">
    <cofactor evidence="1">
        <name>thiamine diphosphate</name>
        <dbReference type="ChEBI" id="CHEBI:58937"/>
    </cofactor>
</comment>
<dbReference type="InterPro" id="IPR029061">
    <property type="entry name" value="THDP-binding"/>
</dbReference>
<keyword evidence="7" id="KW-0456">Lyase</keyword>
<evidence type="ECO:0000256" key="1">
    <source>
        <dbReference type="ARBA" id="ARBA00001964"/>
    </source>
</evidence>
<keyword evidence="3 8" id="KW-0479">Metal-binding</keyword>
<dbReference type="Proteomes" id="UP000478008">
    <property type="component" value="Unassembled WGS sequence"/>
</dbReference>
<protein>
    <submittedName>
        <fullName evidence="13">DEBR0S4_01904g1_1</fullName>
    </submittedName>
</protein>
<evidence type="ECO:0000256" key="6">
    <source>
        <dbReference type="ARBA" id="ARBA00023052"/>
    </source>
</evidence>
<evidence type="ECO:0000256" key="7">
    <source>
        <dbReference type="ARBA" id="ARBA00023239"/>
    </source>
</evidence>
<dbReference type="Gene3D" id="3.40.50.970">
    <property type="match status" value="2"/>
</dbReference>
<dbReference type="GO" id="GO:0000287">
    <property type="term" value="F:magnesium ion binding"/>
    <property type="evidence" value="ECO:0007669"/>
    <property type="project" value="InterPro"/>
</dbReference>
<dbReference type="GO" id="GO:0004737">
    <property type="term" value="F:pyruvate decarboxylase activity"/>
    <property type="evidence" value="ECO:0007669"/>
    <property type="project" value="TreeGrafter"/>
</dbReference>
<dbReference type="GO" id="GO:0030976">
    <property type="term" value="F:thiamine pyrophosphate binding"/>
    <property type="evidence" value="ECO:0007669"/>
    <property type="project" value="InterPro"/>
</dbReference>